<organism evidence="1 2">
    <name type="scientific">Nicotiana tabacum</name>
    <name type="common">Common tobacco</name>
    <dbReference type="NCBI Taxonomy" id="4097"/>
    <lineage>
        <taxon>Eukaryota</taxon>
        <taxon>Viridiplantae</taxon>
        <taxon>Streptophyta</taxon>
        <taxon>Embryophyta</taxon>
        <taxon>Tracheophyta</taxon>
        <taxon>Spermatophyta</taxon>
        <taxon>Magnoliopsida</taxon>
        <taxon>eudicotyledons</taxon>
        <taxon>Gunneridae</taxon>
        <taxon>Pentapetalae</taxon>
        <taxon>asterids</taxon>
        <taxon>lamiids</taxon>
        <taxon>Solanales</taxon>
        <taxon>Solanaceae</taxon>
        <taxon>Nicotianoideae</taxon>
        <taxon>Nicotianeae</taxon>
        <taxon>Nicotiana</taxon>
    </lineage>
</organism>
<gene>
    <name evidence="2" type="primary">LOC107812810</name>
</gene>
<evidence type="ECO:0000313" key="2">
    <source>
        <dbReference type="RefSeq" id="XP_075074845.1"/>
    </source>
</evidence>
<reference evidence="2" key="2">
    <citation type="submission" date="2025-08" db="UniProtKB">
        <authorList>
            <consortium name="RefSeq"/>
        </authorList>
    </citation>
    <scope>IDENTIFICATION</scope>
    <source>
        <tissue evidence="2">Leaf</tissue>
    </source>
</reference>
<name>A0AC58RQ60_TOBAC</name>
<evidence type="ECO:0000313" key="1">
    <source>
        <dbReference type="Proteomes" id="UP000790787"/>
    </source>
</evidence>
<accession>A0AC58RQ60</accession>
<proteinExistence type="predicted"/>
<sequence>MDETFIQCKRTAAVVGSMVIPKYCDPKTVYTQKDIQTDMLSEHGVNLSYMQAWRAKEKALQFLRGNPADSYNKLPKYFYILEETYPGSVVKLKKTADECFLYAFVALCTSISCWQHCRPVVVVDGTFLKSAYRGIMLTTSTMDAAGTILPLAYAVVDSENDASWKWFFEQFKQAYGERPSMCVVSDRNEKSLNAVTKDARELPIFDLLEYMRTLLERWTNEKLLKAKGIFTFLGSKFNKELKNNRTLSQKLRVRASTDHIHTMLDGVKRYIVSLENKKCSCGQFQLEELPCAHALAALRHRNETYENYCSPYYTRESPLRTYEIPVNPLPDESKWNVPQHILDELVNPPMGDKRQPGRPQKERYKTYNETKSKKYKVSCGNCGGKGHNKRSCKNAPKKK</sequence>
<dbReference type="Proteomes" id="UP000790787">
    <property type="component" value="Chromosome 7"/>
</dbReference>
<dbReference type="RefSeq" id="XP_075074845.1">
    <property type="nucleotide sequence ID" value="XM_075218744.1"/>
</dbReference>
<reference evidence="1" key="1">
    <citation type="journal article" date="2014" name="Nat. Commun.">
        <title>The tobacco genome sequence and its comparison with those of tomato and potato.</title>
        <authorList>
            <person name="Sierro N."/>
            <person name="Battey J.N."/>
            <person name="Ouadi S."/>
            <person name="Bakaher N."/>
            <person name="Bovet L."/>
            <person name="Willig A."/>
            <person name="Goepfert S."/>
            <person name="Peitsch M.C."/>
            <person name="Ivanov N.V."/>
        </authorList>
    </citation>
    <scope>NUCLEOTIDE SEQUENCE [LARGE SCALE GENOMIC DNA]</scope>
</reference>
<keyword evidence="1" id="KW-1185">Reference proteome</keyword>
<protein>
    <submittedName>
        <fullName evidence="2">Uncharacterized protein LOC107812810</fullName>
    </submittedName>
</protein>